<dbReference type="Pfam" id="PF00143">
    <property type="entry name" value="Interferon"/>
    <property type="match status" value="1"/>
</dbReference>
<evidence type="ECO:0000256" key="1">
    <source>
        <dbReference type="ARBA" id="ARBA00004613"/>
    </source>
</evidence>
<evidence type="ECO:0000256" key="5">
    <source>
        <dbReference type="ARBA" id="ARBA00022729"/>
    </source>
</evidence>
<proteinExistence type="inferred from homology"/>
<dbReference type="RefSeq" id="XP_040613111.1">
    <property type="nucleotide sequence ID" value="XM_040757177.1"/>
</dbReference>
<sequence>MTNRWILQAAFLLWFLPISLSINYEELEARQSRSNSECEDLLKQLRGPLCLRDRKFFKMPMEVNHPEQMEKRDTAFIIQEMLQNIFLVFNNTFSSTGWNKTIVESFLGKLHNQIVFLNETLKEVPEDESLTTRISLKSYYWQLGRYLKEKRYSSCAWMVTRAAVSRNFLIIRRLTWIFQS</sequence>
<reference evidence="11" key="1">
    <citation type="submission" date="2025-08" db="UniProtKB">
        <authorList>
            <consortium name="RefSeq"/>
        </authorList>
    </citation>
    <scope>IDENTIFICATION</scope>
    <source>
        <tissue evidence="11">Liver</tissue>
    </source>
</reference>
<keyword evidence="6 8" id="KW-0051">Antiviral defense</keyword>
<evidence type="ECO:0000256" key="6">
    <source>
        <dbReference type="ARBA" id="ARBA00023118"/>
    </source>
</evidence>
<evidence type="ECO:0000256" key="8">
    <source>
        <dbReference type="RuleBase" id="RU000436"/>
    </source>
</evidence>
<evidence type="ECO:0000313" key="11">
    <source>
        <dbReference type="RefSeq" id="XP_040613111.1"/>
    </source>
</evidence>
<feature type="chain" id="PRO_5047315406" evidence="9">
    <location>
        <begin position="22"/>
        <end position="180"/>
    </location>
</feature>
<dbReference type="PRINTS" id="PR00266">
    <property type="entry name" value="INTERFERONAB"/>
</dbReference>
<feature type="signal peptide" evidence="9">
    <location>
        <begin position="1"/>
        <end position="21"/>
    </location>
</feature>
<dbReference type="SUPFAM" id="SSF47266">
    <property type="entry name" value="4-helical cytokines"/>
    <property type="match status" value="1"/>
</dbReference>
<name>A0ABM2YE99_MESAU</name>
<dbReference type="GeneID" id="121144026"/>
<dbReference type="Proteomes" id="UP000886700">
    <property type="component" value="Unplaced"/>
</dbReference>
<evidence type="ECO:0000256" key="7">
    <source>
        <dbReference type="ARBA" id="ARBA00023157"/>
    </source>
</evidence>
<dbReference type="SMART" id="SM00076">
    <property type="entry name" value="IFabd"/>
    <property type="match status" value="1"/>
</dbReference>
<keyword evidence="3 8" id="KW-0202">Cytokine</keyword>
<dbReference type="PANTHER" id="PTHR11691">
    <property type="entry name" value="TYPE I INTERFERON"/>
    <property type="match status" value="1"/>
</dbReference>
<accession>A0ABM2YE99</accession>
<keyword evidence="5 9" id="KW-0732">Signal</keyword>
<dbReference type="PANTHER" id="PTHR11691:SF73">
    <property type="entry name" value="INTERFERON BETA"/>
    <property type="match status" value="1"/>
</dbReference>
<keyword evidence="7" id="KW-1015">Disulfide bond</keyword>
<evidence type="ECO:0000256" key="9">
    <source>
        <dbReference type="SAM" id="SignalP"/>
    </source>
</evidence>
<evidence type="ECO:0000313" key="10">
    <source>
        <dbReference type="Proteomes" id="UP000886700"/>
    </source>
</evidence>
<evidence type="ECO:0000256" key="2">
    <source>
        <dbReference type="ARBA" id="ARBA00011033"/>
    </source>
</evidence>
<comment type="similarity">
    <text evidence="2 8">Belongs to the alpha/beta interferon family.</text>
</comment>
<gene>
    <name evidence="11" type="primary">Ifnb1</name>
</gene>
<comment type="subcellular location">
    <subcellularLocation>
        <location evidence="1">Secreted</location>
    </subcellularLocation>
</comment>
<keyword evidence="10" id="KW-1185">Reference proteome</keyword>
<evidence type="ECO:0000256" key="3">
    <source>
        <dbReference type="ARBA" id="ARBA00022514"/>
    </source>
</evidence>
<dbReference type="InterPro" id="IPR009079">
    <property type="entry name" value="4_helix_cytokine-like_core"/>
</dbReference>
<protein>
    <submittedName>
        <fullName evidence="11">Interferon beta</fullName>
    </submittedName>
</protein>
<organism evidence="10 11">
    <name type="scientific">Mesocricetus auratus</name>
    <name type="common">Golden hamster</name>
    <dbReference type="NCBI Taxonomy" id="10036"/>
    <lineage>
        <taxon>Eukaryota</taxon>
        <taxon>Metazoa</taxon>
        <taxon>Chordata</taxon>
        <taxon>Craniata</taxon>
        <taxon>Vertebrata</taxon>
        <taxon>Euteleostomi</taxon>
        <taxon>Mammalia</taxon>
        <taxon>Eutheria</taxon>
        <taxon>Euarchontoglires</taxon>
        <taxon>Glires</taxon>
        <taxon>Rodentia</taxon>
        <taxon>Myomorpha</taxon>
        <taxon>Muroidea</taxon>
        <taxon>Cricetidae</taxon>
        <taxon>Cricetinae</taxon>
        <taxon>Mesocricetus</taxon>
    </lineage>
</organism>
<keyword evidence="4" id="KW-0964">Secreted</keyword>
<evidence type="ECO:0000256" key="4">
    <source>
        <dbReference type="ARBA" id="ARBA00022525"/>
    </source>
</evidence>
<dbReference type="InterPro" id="IPR000471">
    <property type="entry name" value="Interferon_alpha/beta/delta"/>
</dbReference>
<dbReference type="Gene3D" id="1.20.1250.10">
    <property type="match status" value="1"/>
</dbReference>